<sequence>MVDISTTSDCSIDEKHIEISGPSSRNEDGVENAVNGIGGISEATFTGSFKGSAVIALVRQYIAQPVFPCSNDQSSFQRDESSGDRCVANM</sequence>
<gene>
    <name evidence="1" type="ORF">L1049_028266</name>
</gene>
<evidence type="ECO:0000313" key="1">
    <source>
        <dbReference type="EMBL" id="KAK9278692.1"/>
    </source>
</evidence>
<accession>A0AAP0WT87</accession>
<dbReference type="AlphaFoldDB" id="A0AAP0WT87"/>
<evidence type="ECO:0000313" key="2">
    <source>
        <dbReference type="Proteomes" id="UP001415857"/>
    </source>
</evidence>
<name>A0AAP0WT87_LIQFO</name>
<dbReference type="EMBL" id="JBBPBK010000009">
    <property type="protein sequence ID" value="KAK9278692.1"/>
    <property type="molecule type" value="Genomic_DNA"/>
</dbReference>
<keyword evidence="2" id="KW-1185">Reference proteome</keyword>
<proteinExistence type="predicted"/>
<comment type="caution">
    <text evidence="1">The sequence shown here is derived from an EMBL/GenBank/DDBJ whole genome shotgun (WGS) entry which is preliminary data.</text>
</comment>
<organism evidence="1 2">
    <name type="scientific">Liquidambar formosana</name>
    <name type="common">Formosan gum</name>
    <dbReference type="NCBI Taxonomy" id="63359"/>
    <lineage>
        <taxon>Eukaryota</taxon>
        <taxon>Viridiplantae</taxon>
        <taxon>Streptophyta</taxon>
        <taxon>Embryophyta</taxon>
        <taxon>Tracheophyta</taxon>
        <taxon>Spermatophyta</taxon>
        <taxon>Magnoliopsida</taxon>
        <taxon>eudicotyledons</taxon>
        <taxon>Gunneridae</taxon>
        <taxon>Pentapetalae</taxon>
        <taxon>Saxifragales</taxon>
        <taxon>Altingiaceae</taxon>
        <taxon>Liquidambar</taxon>
    </lineage>
</organism>
<reference evidence="1 2" key="1">
    <citation type="journal article" date="2024" name="Plant J.">
        <title>Genome sequences and population genomics reveal climatic adaptation and genomic divergence between two closely related sweetgum species.</title>
        <authorList>
            <person name="Xu W.Q."/>
            <person name="Ren C.Q."/>
            <person name="Zhang X.Y."/>
            <person name="Comes H.P."/>
            <person name="Liu X.H."/>
            <person name="Li Y.G."/>
            <person name="Kettle C.J."/>
            <person name="Jalonen R."/>
            <person name="Gaisberger H."/>
            <person name="Ma Y.Z."/>
            <person name="Qiu Y.X."/>
        </authorList>
    </citation>
    <scope>NUCLEOTIDE SEQUENCE [LARGE SCALE GENOMIC DNA]</scope>
    <source>
        <strain evidence="1">Hangzhou</strain>
    </source>
</reference>
<dbReference type="Proteomes" id="UP001415857">
    <property type="component" value="Unassembled WGS sequence"/>
</dbReference>
<protein>
    <submittedName>
        <fullName evidence="1">Uncharacterized protein</fullName>
    </submittedName>
</protein>